<evidence type="ECO:0000313" key="1">
    <source>
        <dbReference type="EMBL" id="KAJ8105277.1"/>
    </source>
</evidence>
<name>A0ACC2HQE7_9PEZI</name>
<organism evidence="1 2">
    <name type="scientific">Nemania bipapillata</name>
    <dbReference type="NCBI Taxonomy" id="110536"/>
    <lineage>
        <taxon>Eukaryota</taxon>
        <taxon>Fungi</taxon>
        <taxon>Dikarya</taxon>
        <taxon>Ascomycota</taxon>
        <taxon>Pezizomycotina</taxon>
        <taxon>Sordariomycetes</taxon>
        <taxon>Xylariomycetidae</taxon>
        <taxon>Xylariales</taxon>
        <taxon>Xylariaceae</taxon>
        <taxon>Nemania</taxon>
    </lineage>
</organism>
<sequence>MGSRQQTSPTVPHSPPFLPQPSMLPNVREEPSDEQPMSEAAAAAVSRFPRRQNWSIECTIDGIWPPNVITEQQYNCYSRHTGLMNSRNTNYALACQICGVADKARRCMCTHCNLRICIPCTDLLVANNRDLRATVRVLQEQGRVRDWSDYRNRRNDPSA</sequence>
<accession>A0ACC2HQE7</accession>
<gene>
    <name evidence="1" type="ORF">ONZ43_g7489</name>
</gene>
<evidence type="ECO:0000313" key="2">
    <source>
        <dbReference type="Proteomes" id="UP001153334"/>
    </source>
</evidence>
<comment type="caution">
    <text evidence="1">The sequence shown here is derived from an EMBL/GenBank/DDBJ whole genome shotgun (WGS) entry which is preliminary data.</text>
</comment>
<dbReference type="Proteomes" id="UP001153334">
    <property type="component" value="Unassembled WGS sequence"/>
</dbReference>
<keyword evidence="2" id="KW-1185">Reference proteome</keyword>
<protein>
    <submittedName>
        <fullName evidence="1">Uncharacterized protein</fullName>
    </submittedName>
</protein>
<reference evidence="1" key="1">
    <citation type="submission" date="2022-11" db="EMBL/GenBank/DDBJ databases">
        <title>Genome Sequence of Nemania bipapillata.</title>
        <authorList>
            <person name="Buettner E."/>
        </authorList>
    </citation>
    <scope>NUCLEOTIDE SEQUENCE</scope>
    <source>
        <strain evidence="1">CP14</strain>
    </source>
</reference>
<proteinExistence type="predicted"/>
<dbReference type="EMBL" id="JAPESX010003290">
    <property type="protein sequence ID" value="KAJ8105277.1"/>
    <property type="molecule type" value="Genomic_DNA"/>
</dbReference>